<organism evidence="4 5">
    <name type="scientific">Rhodococcoides fascians</name>
    <name type="common">Rhodococcus fascians</name>
    <dbReference type="NCBI Taxonomy" id="1828"/>
    <lineage>
        <taxon>Bacteria</taxon>
        <taxon>Bacillati</taxon>
        <taxon>Actinomycetota</taxon>
        <taxon>Actinomycetes</taxon>
        <taxon>Mycobacteriales</taxon>
        <taxon>Nocardiaceae</taxon>
        <taxon>Rhodococcoides</taxon>
    </lineage>
</organism>
<keyword evidence="5" id="KW-1185">Reference proteome</keyword>
<dbReference type="RefSeq" id="WP_027496695.1">
    <property type="nucleotide sequence ID" value="NZ_CP015220.1"/>
</dbReference>
<proteinExistence type="predicted"/>
<evidence type="ECO:0000259" key="3">
    <source>
        <dbReference type="Pfam" id="PF23359"/>
    </source>
</evidence>
<dbReference type="Proteomes" id="UP000076038">
    <property type="component" value="Chromosome"/>
</dbReference>
<feature type="domain" description="Lsr2 DNA-binding" evidence="3">
    <location>
        <begin position="79"/>
        <end position="113"/>
    </location>
</feature>
<dbReference type="Pfam" id="PF11774">
    <property type="entry name" value="Lsr2"/>
    <property type="match status" value="1"/>
</dbReference>
<dbReference type="InterPro" id="IPR024412">
    <property type="entry name" value="Lsr2_dim_dom"/>
</dbReference>
<keyword evidence="1" id="KW-0238">DNA-binding</keyword>
<sequence length="114" mass="12669">MARKTLVQMIDDVDGSVIKEGQGESIEFGIGGNQYRIDLNLKHANELHEQLAFWIEHAEKISGRRPRKTGAAPAPARGKVDLQDIRAWARENGHEVSARGRISQEVQAAYEAAH</sequence>
<dbReference type="PATRIC" id="fig|1653479.3.peg.3648"/>
<dbReference type="GO" id="GO:0016746">
    <property type="term" value="F:acyltransferase activity"/>
    <property type="evidence" value="ECO:0007669"/>
    <property type="project" value="InterPro"/>
</dbReference>
<evidence type="ECO:0000259" key="2">
    <source>
        <dbReference type="Pfam" id="PF11774"/>
    </source>
</evidence>
<dbReference type="AlphaFoldDB" id="A0A143QNX2"/>
<evidence type="ECO:0000256" key="1">
    <source>
        <dbReference type="ARBA" id="ARBA00023125"/>
    </source>
</evidence>
<protein>
    <submittedName>
        <fullName evidence="4">Nucleoid-associated protein Lsr2</fullName>
    </submittedName>
</protein>
<reference evidence="4 5" key="1">
    <citation type="journal article" date="2016" name="Genome Announc.">
        <title>Complete Genome and Plasmid Sequences for Rhodococcus fascians D188 and Draft Sequences for Rhodococcus Isolates PBTS 1 and PBTS 2.</title>
        <authorList>
            <person name="Stamler R.A."/>
            <person name="Vereecke D."/>
            <person name="Zhang Y."/>
            <person name="Schilkey F."/>
            <person name="Devitt N."/>
            <person name="Randall J.J."/>
        </authorList>
    </citation>
    <scope>NUCLEOTIDE SEQUENCE [LARGE SCALE GENOMIC DNA]</scope>
    <source>
        <strain evidence="4 5">PBTS2</strain>
    </source>
</reference>
<name>A0A143QNX2_RHOFA</name>
<reference evidence="5" key="2">
    <citation type="submission" date="2016-04" db="EMBL/GenBank/DDBJ databases">
        <title>Complete Genome and Plasmid Sequences for Rhodococcus fascians D188 and Draft Sequences for Rhodococcus spp. Isolates PBTS 1 and PBTS 2.</title>
        <authorList>
            <person name="Stamer R."/>
            <person name="Vereecke D."/>
            <person name="Zhang Y."/>
            <person name="Schilkey F."/>
            <person name="Devitt N."/>
            <person name="Randall J."/>
        </authorList>
    </citation>
    <scope>NUCLEOTIDE SEQUENCE [LARGE SCALE GENOMIC DNA]</scope>
    <source>
        <strain evidence="5">PBTS2</strain>
    </source>
</reference>
<accession>A0A143QNX2</accession>
<accession>A0A260TGJ1</accession>
<dbReference type="InterPro" id="IPR036625">
    <property type="entry name" value="E3-bd_dom_sf"/>
</dbReference>
<dbReference type="Pfam" id="PF23359">
    <property type="entry name" value="Lsr2_DNA-bd"/>
    <property type="match status" value="1"/>
</dbReference>
<dbReference type="KEGG" id="rhs:A3Q41_03599"/>
<evidence type="ECO:0000313" key="4">
    <source>
        <dbReference type="EMBL" id="AMY24885.1"/>
    </source>
</evidence>
<dbReference type="InterPro" id="IPR055370">
    <property type="entry name" value="Lsr2_DNA-bd"/>
</dbReference>
<dbReference type="InterPro" id="IPR042261">
    <property type="entry name" value="Lsr2-like_dimerization"/>
</dbReference>
<feature type="domain" description="Lsr2 dimerization" evidence="2">
    <location>
        <begin position="1"/>
        <end position="61"/>
    </location>
</feature>
<dbReference type="Gene3D" id="3.30.60.230">
    <property type="entry name" value="Lsr2, dimerization domain"/>
    <property type="match status" value="1"/>
</dbReference>
<dbReference type="Gene3D" id="4.10.320.10">
    <property type="entry name" value="E3-binding domain"/>
    <property type="match status" value="1"/>
</dbReference>
<dbReference type="EMBL" id="CP015220">
    <property type="protein sequence ID" value="AMY24885.1"/>
    <property type="molecule type" value="Genomic_DNA"/>
</dbReference>
<evidence type="ECO:0000313" key="5">
    <source>
        <dbReference type="Proteomes" id="UP000076038"/>
    </source>
</evidence>
<dbReference type="OrthoDB" id="4113332at2"/>
<dbReference type="GeneID" id="93553757"/>
<dbReference type="GO" id="GO:0003677">
    <property type="term" value="F:DNA binding"/>
    <property type="evidence" value="ECO:0007669"/>
    <property type="project" value="UniProtKB-KW"/>
</dbReference>
<gene>
    <name evidence="4" type="primary">lsr2_2</name>
    <name evidence="4" type="ORF">A3Q41_03599</name>
</gene>